<keyword evidence="3" id="KW-1185">Reference proteome</keyword>
<dbReference type="Proteomes" id="UP000537326">
    <property type="component" value="Unassembled WGS sequence"/>
</dbReference>
<dbReference type="EMBL" id="JACBZI010000001">
    <property type="protein sequence ID" value="NYI09554.1"/>
    <property type="molecule type" value="Genomic_DNA"/>
</dbReference>
<dbReference type="RefSeq" id="WP_179530507.1">
    <property type="nucleotide sequence ID" value="NZ_BAAAPP010000012.1"/>
</dbReference>
<evidence type="ECO:0000313" key="2">
    <source>
        <dbReference type="EMBL" id="NYI09554.1"/>
    </source>
</evidence>
<keyword evidence="1" id="KW-1133">Transmembrane helix</keyword>
<organism evidence="2 3">
    <name type="scientific">Nocardioides marinus</name>
    <dbReference type="NCBI Taxonomy" id="374514"/>
    <lineage>
        <taxon>Bacteria</taxon>
        <taxon>Bacillati</taxon>
        <taxon>Actinomycetota</taxon>
        <taxon>Actinomycetes</taxon>
        <taxon>Propionibacteriales</taxon>
        <taxon>Nocardioidaceae</taxon>
        <taxon>Nocardioides</taxon>
    </lineage>
</organism>
<keyword evidence="1" id="KW-0812">Transmembrane</keyword>
<gene>
    <name evidence="2" type="ORF">BKA05_001069</name>
</gene>
<feature type="transmembrane region" description="Helical" evidence="1">
    <location>
        <begin position="26"/>
        <end position="50"/>
    </location>
</feature>
<name>A0A7Y9YD01_9ACTN</name>
<comment type="caution">
    <text evidence="2">The sequence shown here is derived from an EMBL/GenBank/DDBJ whole genome shotgun (WGS) entry which is preliminary data.</text>
</comment>
<dbReference type="AlphaFoldDB" id="A0A7Y9YD01"/>
<evidence type="ECO:0000313" key="3">
    <source>
        <dbReference type="Proteomes" id="UP000537326"/>
    </source>
</evidence>
<sequence>MTPTGQPVPTALSRRRTPALVDGASVAAAGLVQAALILAAPAVGHGLVAVRSLRGTPLD</sequence>
<proteinExistence type="predicted"/>
<keyword evidence="1" id="KW-0472">Membrane</keyword>
<protein>
    <submittedName>
        <fullName evidence="2">Uncharacterized protein</fullName>
    </submittedName>
</protein>
<reference evidence="2 3" key="1">
    <citation type="submission" date="2020-07" db="EMBL/GenBank/DDBJ databases">
        <title>Sequencing the genomes of 1000 actinobacteria strains.</title>
        <authorList>
            <person name="Klenk H.-P."/>
        </authorList>
    </citation>
    <scope>NUCLEOTIDE SEQUENCE [LARGE SCALE GENOMIC DNA]</scope>
    <source>
        <strain evidence="2 3">DSM 18248</strain>
    </source>
</reference>
<evidence type="ECO:0000256" key="1">
    <source>
        <dbReference type="SAM" id="Phobius"/>
    </source>
</evidence>
<accession>A0A7Y9YD01</accession>